<evidence type="ECO:0000256" key="3">
    <source>
        <dbReference type="ARBA" id="ARBA00022552"/>
    </source>
</evidence>
<dbReference type="Gene3D" id="3.30.1330.30">
    <property type="match status" value="1"/>
</dbReference>
<dbReference type="PANTHER" id="PTHR46103">
    <property type="entry name" value="RRNA METHYLTRANSFERASE 1, MITOCHONDRIAL"/>
    <property type="match status" value="1"/>
</dbReference>
<dbReference type="InterPro" id="IPR029028">
    <property type="entry name" value="Alpha/beta_knot_MTases"/>
</dbReference>
<dbReference type="GO" id="GO:0003723">
    <property type="term" value="F:RNA binding"/>
    <property type="evidence" value="ECO:0007669"/>
    <property type="project" value="InterPro"/>
</dbReference>
<gene>
    <name evidence="12" type="ORF">NDU88_002390</name>
</gene>
<comment type="caution">
    <text evidence="12">The sequence shown here is derived from an EMBL/GenBank/DDBJ whole genome shotgun (WGS) entry which is preliminary data.</text>
</comment>
<dbReference type="NCBIfam" id="TIGR00186">
    <property type="entry name" value="rRNA_methyl_3"/>
    <property type="match status" value="1"/>
</dbReference>
<evidence type="ECO:0000313" key="12">
    <source>
        <dbReference type="EMBL" id="KAJ1185598.1"/>
    </source>
</evidence>
<name>A0AAV7U9I9_PLEWA</name>
<dbReference type="GO" id="GO:0005739">
    <property type="term" value="C:mitochondrion"/>
    <property type="evidence" value="ECO:0007669"/>
    <property type="project" value="UniProtKB-SubCell"/>
</dbReference>
<keyword evidence="13" id="KW-1185">Reference proteome</keyword>
<evidence type="ECO:0000256" key="4">
    <source>
        <dbReference type="ARBA" id="ARBA00022603"/>
    </source>
</evidence>
<reference evidence="12" key="1">
    <citation type="journal article" date="2022" name="bioRxiv">
        <title>Sequencing and chromosome-scale assembly of the giantPleurodeles waltlgenome.</title>
        <authorList>
            <person name="Brown T."/>
            <person name="Elewa A."/>
            <person name="Iarovenko S."/>
            <person name="Subramanian E."/>
            <person name="Araus A.J."/>
            <person name="Petzold A."/>
            <person name="Susuki M."/>
            <person name="Suzuki K.-i.T."/>
            <person name="Hayashi T."/>
            <person name="Toyoda A."/>
            <person name="Oliveira C."/>
            <person name="Osipova E."/>
            <person name="Leigh N.D."/>
            <person name="Simon A."/>
            <person name="Yun M.H."/>
        </authorList>
    </citation>
    <scope>NUCLEOTIDE SEQUENCE</scope>
    <source>
        <strain evidence="12">20211129_DDA</strain>
        <tissue evidence="12">Liver</tissue>
    </source>
</reference>
<dbReference type="GO" id="GO:0016435">
    <property type="term" value="F:rRNA (guanine) methyltransferase activity"/>
    <property type="evidence" value="ECO:0007669"/>
    <property type="project" value="TreeGrafter"/>
</dbReference>
<dbReference type="InterPro" id="IPR047261">
    <property type="entry name" value="MRM1_MeTrfase_dom"/>
</dbReference>
<dbReference type="Pfam" id="PF00588">
    <property type="entry name" value="SpoU_methylase"/>
    <property type="match status" value="1"/>
</dbReference>
<accession>A0AAV7U9I9</accession>
<keyword evidence="7" id="KW-0809">Transit peptide</keyword>
<feature type="compositionally biased region" description="Basic and acidic residues" evidence="10">
    <location>
        <begin position="52"/>
        <end position="80"/>
    </location>
</feature>
<dbReference type="Gene3D" id="3.40.1280.10">
    <property type="match status" value="1"/>
</dbReference>
<evidence type="ECO:0000256" key="2">
    <source>
        <dbReference type="ARBA" id="ARBA00007228"/>
    </source>
</evidence>
<dbReference type="InterPro" id="IPR029026">
    <property type="entry name" value="tRNA_m1G_MTases_N"/>
</dbReference>
<dbReference type="CDD" id="cd18105">
    <property type="entry name" value="SpoU-like_MRM1"/>
    <property type="match status" value="1"/>
</dbReference>
<keyword evidence="3" id="KW-0698">rRNA processing</keyword>
<proteinExistence type="inferred from homology"/>
<sequence length="385" mass="42499">MSRTSLASHSRIHCDAVQYFSMKVKSSSPSWSSGDKGSEKVSSRNKRPLPSEPRHRLNIEDIDVERETKHFSSRDNERMQRPGKGSFQVDRGNALERGHLRDDDFVKKHKGLQKQPAPFELSEGSEILFGVAPCHLALSQSRRNFLNLFLRSSLKPQRPEIQEIFVQAEACGVPVHHVKRRILDSLCEGRVHQGVCMEVSPLHYEQLDGEQKGVAESDLVGPEKQVLWLVLEGIQDPMNLGAILRTAYFLGVNKVLSSQANSCSLTPTVSKASAGTMELLEVFGVDNLPGVLQEKTAQGWQVIGTVGKTEAPEDVPIITTSEFQWSRPTILVLGNEGHGLSTEMRSLCQMMLTIPPGRILHAGIESLNVSVAAGIMLHGLCGKRT</sequence>
<organism evidence="12 13">
    <name type="scientific">Pleurodeles waltl</name>
    <name type="common">Iberian ribbed newt</name>
    <dbReference type="NCBI Taxonomy" id="8319"/>
    <lineage>
        <taxon>Eukaryota</taxon>
        <taxon>Metazoa</taxon>
        <taxon>Chordata</taxon>
        <taxon>Craniata</taxon>
        <taxon>Vertebrata</taxon>
        <taxon>Euteleostomi</taxon>
        <taxon>Amphibia</taxon>
        <taxon>Batrachia</taxon>
        <taxon>Caudata</taxon>
        <taxon>Salamandroidea</taxon>
        <taxon>Salamandridae</taxon>
        <taxon>Pleurodelinae</taxon>
        <taxon>Pleurodeles</taxon>
    </lineage>
</organism>
<evidence type="ECO:0000259" key="11">
    <source>
        <dbReference type="SMART" id="SM00967"/>
    </source>
</evidence>
<feature type="compositionally biased region" description="Low complexity" evidence="10">
    <location>
        <begin position="25"/>
        <end position="35"/>
    </location>
</feature>
<evidence type="ECO:0000256" key="5">
    <source>
        <dbReference type="ARBA" id="ARBA00022679"/>
    </source>
</evidence>
<dbReference type="EMBL" id="JANPWB010000005">
    <property type="protein sequence ID" value="KAJ1185598.1"/>
    <property type="molecule type" value="Genomic_DNA"/>
</dbReference>
<dbReference type="SUPFAM" id="SSF75217">
    <property type="entry name" value="alpha/beta knot"/>
    <property type="match status" value="1"/>
</dbReference>
<evidence type="ECO:0000256" key="7">
    <source>
        <dbReference type="ARBA" id="ARBA00022946"/>
    </source>
</evidence>
<evidence type="ECO:0000256" key="9">
    <source>
        <dbReference type="ARBA" id="ARBA00034881"/>
    </source>
</evidence>
<dbReference type="SMART" id="SM00967">
    <property type="entry name" value="SpoU_sub_bind"/>
    <property type="match status" value="1"/>
</dbReference>
<comment type="similarity">
    <text evidence="2">Belongs to the class IV-like SAM-binding methyltransferase superfamily. RNA methyltransferase TrmH family.</text>
</comment>
<dbReference type="InterPro" id="IPR001537">
    <property type="entry name" value="SpoU_MeTrfase"/>
</dbReference>
<dbReference type="Pfam" id="PF08032">
    <property type="entry name" value="SpoU_sub_bind"/>
    <property type="match status" value="1"/>
</dbReference>
<evidence type="ECO:0000313" key="13">
    <source>
        <dbReference type="Proteomes" id="UP001066276"/>
    </source>
</evidence>
<dbReference type="PANTHER" id="PTHR46103:SF1">
    <property type="entry name" value="RRNA METHYLTRANSFERASE 1, MITOCHONDRIAL"/>
    <property type="match status" value="1"/>
</dbReference>
<evidence type="ECO:0000256" key="8">
    <source>
        <dbReference type="ARBA" id="ARBA00023128"/>
    </source>
</evidence>
<dbReference type="InterPro" id="IPR013123">
    <property type="entry name" value="SpoU_subst-bd"/>
</dbReference>
<keyword evidence="4" id="KW-0489">Methyltransferase</keyword>
<evidence type="ECO:0000256" key="1">
    <source>
        <dbReference type="ARBA" id="ARBA00004173"/>
    </source>
</evidence>
<protein>
    <recommendedName>
        <fullName evidence="9">rRNA methyltransferase 1, mitochondrial</fullName>
    </recommendedName>
</protein>
<dbReference type="InterPro" id="IPR004441">
    <property type="entry name" value="rRNA_MeTrfase_TrmH"/>
</dbReference>
<feature type="region of interest" description="Disordered" evidence="10">
    <location>
        <begin position="25"/>
        <end position="90"/>
    </location>
</feature>
<dbReference type="Proteomes" id="UP001066276">
    <property type="component" value="Chromosome 3_1"/>
</dbReference>
<evidence type="ECO:0000256" key="6">
    <source>
        <dbReference type="ARBA" id="ARBA00022691"/>
    </source>
</evidence>
<keyword evidence="8" id="KW-0496">Mitochondrion</keyword>
<dbReference type="SUPFAM" id="SSF55315">
    <property type="entry name" value="L30e-like"/>
    <property type="match status" value="1"/>
</dbReference>
<dbReference type="InterPro" id="IPR029064">
    <property type="entry name" value="Ribosomal_eL30-like_sf"/>
</dbReference>
<keyword evidence="6" id="KW-0949">S-adenosyl-L-methionine</keyword>
<dbReference type="AlphaFoldDB" id="A0AAV7U9I9"/>
<evidence type="ECO:0000256" key="10">
    <source>
        <dbReference type="SAM" id="MobiDB-lite"/>
    </source>
</evidence>
<feature type="domain" description="RNA 2-O ribose methyltransferase substrate binding" evidence="11">
    <location>
        <begin position="127"/>
        <end position="205"/>
    </location>
</feature>
<comment type="subcellular location">
    <subcellularLocation>
        <location evidence="1">Mitochondrion</location>
    </subcellularLocation>
</comment>
<keyword evidence="5" id="KW-0808">Transferase</keyword>
<dbReference type="InterPro" id="IPR047182">
    <property type="entry name" value="MRM1"/>
</dbReference>